<accession>A0A4W2FHC7</accession>
<evidence type="ECO:0000313" key="2">
    <source>
        <dbReference type="Ensembl" id="ENSBIXP00005004950.1"/>
    </source>
</evidence>
<feature type="region of interest" description="Disordered" evidence="1">
    <location>
        <begin position="72"/>
        <end position="91"/>
    </location>
</feature>
<reference evidence="2" key="2">
    <citation type="submission" date="2025-08" db="UniProtKB">
        <authorList>
            <consortium name="Ensembl"/>
        </authorList>
    </citation>
    <scope>IDENTIFICATION</scope>
</reference>
<evidence type="ECO:0000256" key="1">
    <source>
        <dbReference type="SAM" id="MobiDB-lite"/>
    </source>
</evidence>
<proteinExistence type="predicted"/>
<dbReference type="AlphaFoldDB" id="A0A4W2FHC7"/>
<protein>
    <submittedName>
        <fullName evidence="2">Uncharacterized protein</fullName>
    </submittedName>
</protein>
<reference evidence="2 3" key="1">
    <citation type="submission" date="2018-11" db="EMBL/GenBank/DDBJ databases">
        <title>Haplotype-resolved cattle genomes.</title>
        <authorList>
            <person name="Low W.Y."/>
            <person name="Tearle R."/>
            <person name="Bickhart D.M."/>
            <person name="Rosen B.D."/>
            <person name="Koren S."/>
            <person name="Rhie A."/>
            <person name="Hiendleder S."/>
            <person name="Phillippy A.M."/>
            <person name="Smith T.P.L."/>
            <person name="Williams J.L."/>
        </authorList>
    </citation>
    <scope>NUCLEOTIDE SEQUENCE [LARGE SCALE GENOMIC DNA]</scope>
</reference>
<dbReference type="Proteomes" id="UP000429181">
    <property type="component" value="Chromosome 19"/>
</dbReference>
<name>A0A4W2FHC7_BOBOX</name>
<evidence type="ECO:0000313" key="3">
    <source>
        <dbReference type="Proteomes" id="UP000429181"/>
    </source>
</evidence>
<dbReference type="Ensembl" id="ENSBIXT00005007309.1">
    <property type="protein sequence ID" value="ENSBIXP00005004950.1"/>
    <property type="gene ID" value="ENSBIXG00005000940.1"/>
</dbReference>
<dbReference type="Gene3D" id="3.40.30.10">
    <property type="entry name" value="Glutaredoxin"/>
    <property type="match status" value="1"/>
</dbReference>
<sequence length="91" mass="10536">MAYWIFVPQPRMESAPLRTLRSGTMAVVPKYLQLRKKLEEFSDRLDICSEGTPQVTDFFEVFVREGVVPARRNLRKPEGSNENPLEPKVNK</sequence>
<organism evidence="2 3">
    <name type="scientific">Bos indicus x Bos taurus</name>
    <name type="common">Hybrid cattle</name>
    <dbReference type="NCBI Taxonomy" id="30522"/>
    <lineage>
        <taxon>Eukaryota</taxon>
        <taxon>Metazoa</taxon>
        <taxon>Chordata</taxon>
        <taxon>Craniata</taxon>
        <taxon>Vertebrata</taxon>
        <taxon>Euteleostomi</taxon>
        <taxon>Mammalia</taxon>
        <taxon>Eutheria</taxon>
        <taxon>Laurasiatheria</taxon>
        <taxon>Artiodactyla</taxon>
        <taxon>Ruminantia</taxon>
        <taxon>Pecora</taxon>
        <taxon>Bovidae</taxon>
        <taxon>Bovinae</taxon>
        <taxon>Bos</taxon>
    </lineage>
</organism>